<evidence type="ECO:0000313" key="2">
    <source>
        <dbReference type="EMBL" id="CAD6187770.1"/>
    </source>
</evidence>
<dbReference type="Proteomes" id="UP000835052">
    <property type="component" value="Unassembled WGS sequence"/>
</dbReference>
<comment type="caution">
    <text evidence="2">The sequence shown here is derived from an EMBL/GenBank/DDBJ whole genome shotgun (WGS) entry which is preliminary data.</text>
</comment>
<reference evidence="2" key="1">
    <citation type="submission" date="2020-10" db="EMBL/GenBank/DDBJ databases">
        <authorList>
            <person name="Kikuchi T."/>
        </authorList>
    </citation>
    <scope>NUCLEOTIDE SEQUENCE</scope>
    <source>
        <strain evidence="2">NKZ352</strain>
    </source>
</reference>
<dbReference type="EMBL" id="CAJGYM010000007">
    <property type="protein sequence ID" value="CAD6187770.1"/>
    <property type="molecule type" value="Genomic_DNA"/>
</dbReference>
<name>A0A8S1H2Y4_9PELO</name>
<accession>A0A8S1H2Y4</accession>
<dbReference type="AlphaFoldDB" id="A0A8S1H2Y4"/>
<evidence type="ECO:0000256" key="1">
    <source>
        <dbReference type="SAM" id="MobiDB-lite"/>
    </source>
</evidence>
<organism evidence="2 3">
    <name type="scientific">Caenorhabditis auriculariae</name>
    <dbReference type="NCBI Taxonomy" id="2777116"/>
    <lineage>
        <taxon>Eukaryota</taxon>
        <taxon>Metazoa</taxon>
        <taxon>Ecdysozoa</taxon>
        <taxon>Nematoda</taxon>
        <taxon>Chromadorea</taxon>
        <taxon>Rhabditida</taxon>
        <taxon>Rhabditina</taxon>
        <taxon>Rhabditomorpha</taxon>
        <taxon>Rhabditoidea</taxon>
        <taxon>Rhabditidae</taxon>
        <taxon>Peloderinae</taxon>
        <taxon>Caenorhabditis</taxon>
    </lineage>
</organism>
<gene>
    <name evidence="2" type="ORF">CAUJ_LOCUS3689</name>
</gene>
<proteinExistence type="predicted"/>
<evidence type="ECO:0000313" key="3">
    <source>
        <dbReference type="Proteomes" id="UP000835052"/>
    </source>
</evidence>
<protein>
    <submittedName>
        <fullName evidence="2">Uncharacterized protein</fullName>
    </submittedName>
</protein>
<sequence length="639" mass="71787">MFVSRNREVRISSRDEIESRDTLIPWSENRVRKRMFSDRINHDVIRDWKSLEAVVGKKTPQPPTYLSMIRRMNTSMPALYLQEHSDLSYQTVAVQLLVKSMNGVRIFEPQKTLEDEDHKRANAQTANNKMESRPPPVMSRLLDQTTNFSNEVLSCTVIAGGGGDQTASRKGKNTPEDSHNNVLNCSAALDNQRYLEPSIFELRNDHVFGAINLEDVEENAQGSMPTPDLEKAFNQTINDAVNRHLGDTLRYLSKATKTSRAKKKNLLQGSSISEPAPLLQSTPVTKTIGFLVRGTVNGIDEKTAAKVVIDDPTLEEESPSAKVEDVGWMGGGGVSRLGSYIYSPEPISSSTVRRSGGWDVSQQREIVRNVEPTSSFPHQLPSEKLSYPSGIGDGSFIERRAPLSSWLQTEYPDAEIPRPQSTQSCLPGAIFLDDLYSSQRIQEHSRKRAIAEILQERAAVPSPDTSDLLRLRNDPEIKRYVIQSSSVDATDHQIGRGPVGVRQDPAENQEISFTLFEAKIGSNMEPSVVLLGEERASEEFHCDPRWVRSGHQNPHPRRKEDSIQGLIIRNEAQRYAEKQKDMLMISQVHNWAANSKRYIRARNKESGEYGMSSITERITTRIVVKDERFLEPGEHSSGK</sequence>
<feature type="region of interest" description="Disordered" evidence="1">
    <location>
        <begin position="117"/>
        <end position="136"/>
    </location>
</feature>
<keyword evidence="3" id="KW-1185">Reference proteome</keyword>